<dbReference type="EMBL" id="QZAN01000371">
    <property type="protein sequence ID" value="THW53850.1"/>
    <property type="molecule type" value="Genomic_DNA"/>
</dbReference>
<organism evidence="1 2">
    <name type="scientific">Aureobasidium pullulans</name>
    <name type="common">Black yeast</name>
    <name type="synonym">Pullularia pullulans</name>
    <dbReference type="NCBI Taxonomy" id="5580"/>
    <lineage>
        <taxon>Eukaryota</taxon>
        <taxon>Fungi</taxon>
        <taxon>Dikarya</taxon>
        <taxon>Ascomycota</taxon>
        <taxon>Pezizomycotina</taxon>
        <taxon>Dothideomycetes</taxon>
        <taxon>Dothideomycetidae</taxon>
        <taxon>Dothideales</taxon>
        <taxon>Saccotheciaceae</taxon>
        <taxon>Aureobasidium</taxon>
    </lineage>
</organism>
<dbReference type="Gene3D" id="3.20.20.100">
    <property type="entry name" value="NADP-dependent oxidoreductase domain"/>
    <property type="match status" value="1"/>
</dbReference>
<feature type="non-terminal residue" evidence="1">
    <location>
        <position position="1"/>
    </location>
</feature>
<gene>
    <name evidence="1" type="ORF">D6D20_10536</name>
</gene>
<evidence type="ECO:0000313" key="1">
    <source>
        <dbReference type="EMBL" id="THW53850.1"/>
    </source>
</evidence>
<dbReference type="SUPFAM" id="SSF51430">
    <property type="entry name" value="NAD(P)-linked oxidoreductase"/>
    <property type="match status" value="1"/>
</dbReference>
<sequence>DLILENGYESVRKLGTSINVFYIYVLSISEPNADVLLAINELYKASVFKKFVTSRPYTTTIRRIDSSYLPSIKAITLLSLVVRILSSFLYFVKYNSALKPKHGDVIIISSSSTEQLEQTLEGLDHGPLPAEVVEKIDSVWETIKHVAPLDNFADGMKPS</sequence>
<comment type="caution">
    <text evidence="1">The sequence shown here is derived from an EMBL/GenBank/DDBJ whole genome shotgun (WGS) entry which is preliminary data.</text>
</comment>
<name>A0A4S8YS14_AURPU</name>
<reference evidence="1 2" key="1">
    <citation type="submission" date="2018-10" db="EMBL/GenBank/DDBJ databases">
        <title>Fifty Aureobasidium pullulans genomes reveal a recombining polyextremotolerant generalist.</title>
        <authorList>
            <person name="Gostincar C."/>
            <person name="Turk M."/>
            <person name="Zajc J."/>
            <person name="Gunde-Cimerman N."/>
        </authorList>
    </citation>
    <scope>NUCLEOTIDE SEQUENCE [LARGE SCALE GENOMIC DNA]</scope>
    <source>
        <strain evidence="1 2">EXF-10751</strain>
    </source>
</reference>
<dbReference type="Proteomes" id="UP000310421">
    <property type="component" value="Unassembled WGS sequence"/>
</dbReference>
<accession>A0A4S8YS14</accession>
<dbReference type="AlphaFoldDB" id="A0A4S8YS14"/>
<dbReference type="InterPro" id="IPR036812">
    <property type="entry name" value="NAD(P)_OxRdtase_dom_sf"/>
</dbReference>
<protein>
    <submittedName>
        <fullName evidence="1">Uncharacterized protein</fullName>
    </submittedName>
</protein>
<evidence type="ECO:0000313" key="2">
    <source>
        <dbReference type="Proteomes" id="UP000310421"/>
    </source>
</evidence>
<proteinExistence type="predicted"/>